<gene>
    <name evidence="1" type="ORF">H8S08_08360</name>
</gene>
<accession>A0ABR7CMY2</accession>
<evidence type="ECO:0008006" key="3">
    <source>
        <dbReference type="Google" id="ProtNLM"/>
    </source>
</evidence>
<evidence type="ECO:0000313" key="1">
    <source>
        <dbReference type="EMBL" id="MBC5617026.1"/>
    </source>
</evidence>
<proteinExistence type="predicted"/>
<dbReference type="PROSITE" id="PS51257">
    <property type="entry name" value="PROKAR_LIPOPROTEIN"/>
    <property type="match status" value="1"/>
</dbReference>
<organism evidence="1 2">
    <name type="scientific">Alistipes hominis</name>
    <dbReference type="NCBI Taxonomy" id="2763015"/>
    <lineage>
        <taxon>Bacteria</taxon>
        <taxon>Pseudomonadati</taxon>
        <taxon>Bacteroidota</taxon>
        <taxon>Bacteroidia</taxon>
        <taxon>Bacteroidales</taxon>
        <taxon>Rikenellaceae</taxon>
        <taxon>Alistipes</taxon>
    </lineage>
</organism>
<dbReference type="Proteomes" id="UP000636891">
    <property type="component" value="Unassembled WGS sequence"/>
</dbReference>
<comment type="caution">
    <text evidence="1">The sequence shown here is derived from an EMBL/GenBank/DDBJ whole genome shotgun (WGS) entry which is preliminary data.</text>
</comment>
<dbReference type="RefSeq" id="WP_182424246.1">
    <property type="nucleotide sequence ID" value="NZ_JACOOK010000004.1"/>
</dbReference>
<keyword evidence="2" id="KW-1185">Reference proteome</keyword>
<reference evidence="1 2" key="1">
    <citation type="submission" date="2020-08" db="EMBL/GenBank/DDBJ databases">
        <title>Genome public.</title>
        <authorList>
            <person name="Liu C."/>
            <person name="Sun Q."/>
        </authorList>
    </citation>
    <scope>NUCLEOTIDE SEQUENCE [LARGE SCALE GENOMIC DNA]</scope>
    <source>
        <strain evidence="1 2">New-7</strain>
    </source>
</reference>
<dbReference type="EMBL" id="JACOOK010000004">
    <property type="protein sequence ID" value="MBC5617026.1"/>
    <property type="molecule type" value="Genomic_DNA"/>
</dbReference>
<evidence type="ECO:0000313" key="2">
    <source>
        <dbReference type="Proteomes" id="UP000636891"/>
    </source>
</evidence>
<name>A0ABR7CMY2_9BACT</name>
<protein>
    <recommendedName>
        <fullName evidence="3">Fibrobacter succinogenes major paralogous domain-containing protein</fullName>
    </recommendedName>
</protein>
<sequence>MKTFRLLAICALVLAAGCGKDPKIDKVYNTVYINSAASSFQGSLTQGQAVAQGTKITLAYTNGLGKSAQVLLPEVNGLYCDPIDVRLASPTSSDNGNGTVEIPVSGTPTASGSMNLRPVIRVGEYEVFISIPATVTPAIALDAAASVVTGTFRIGQAIANGNIALHYTSYANQEVTVSADEVSGISIAEFTASLPAAPSGGTLDVPVTGTPSDYGTKTLKITMTQGDNTYTADIPVEIAGDIALDAAGSTVTGTLSKGVELSDVKIALHYTAAEEQQATISIDLTNGISCSAFDATLPAAEDGMVDVPLSGTPVSDGVTNLVVIVKIGSTNYTATIPVTVLSDVPGIPFEPETFTYQGLEYTTIFIDVNGNGYVDPGDVWLDRNIGAASADPGAYGADGINAASIGQMLQYGKPYGATAFDASYQIDYDAIGEWTVCPEGYAVPTLDQFNAAIAKVTGGTISGNGVSGNAGITLTLMNSVMKLPIGGWLTNGDTQPQAYGEAAAYWTSSKGSNTAPWKVDINNSSASNTGANWADAAWQLPVRCIKK</sequence>